<sequence length="539" mass="60040">MVSQKKNIIVQLVTTITLHIYVIYKKLSNSKAKSMQSRGDLQLDFLEQCAIGDEQKVRNMLNAHLVDVNYQHPINGWTALHWGARRGYERICHLLLSSGFSREIKDKSGRTPWDVCSKDNLTLREILRPELETFEEEFYEIMPSAGNRRRSSEAGAEKEKFVPNYIRNPPFPYVTKASSFDYGTKTPPSPTTPNGYFSYGRRDSVNRTRFLLVRTCCTNGKQAFKRVTLPGGSSLEQLKKTLEKSMRRGRVEAIMTLPDRVLVEEDSQIAQFSDCQRVEVIYDDNEDAAASEQPVNTRPTPKRSMEKETEEVKPQEHSSPAPEAVATAGGGGGGGDDNFPITLVEQFPRDQPDSSNAAQDDSLSLEGSIPLEPVPSMDVTPVETEENNEVQSEVESAHKISFRKSIDSDPGDFVKIEKADNGSSDVAAVEIKQPSPPIIVSSSSTDEEKKEPEILKPAEEVQEKREEKEEKKPEPPKPQETKERKAGEKAKDKSPTHSLLTWIHENPIMARCCAATAAVVGVAGIGCFVYARRIRSGGV</sequence>
<dbReference type="Pfam" id="PF13637">
    <property type="entry name" value="Ank_4"/>
    <property type="match status" value="1"/>
</dbReference>
<dbReference type="PANTHER" id="PTHR24192:SF3">
    <property type="entry name" value="ANKYRIN REPEAT DOMAIN 40"/>
    <property type="match status" value="1"/>
</dbReference>
<keyword evidence="3" id="KW-1133">Transmembrane helix</keyword>
<organism evidence="4 5">
    <name type="scientific">Necator americanus</name>
    <name type="common">Human hookworm</name>
    <dbReference type="NCBI Taxonomy" id="51031"/>
    <lineage>
        <taxon>Eukaryota</taxon>
        <taxon>Metazoa</taxon>
        <taxon>Ecdysozoa</taxon>
        <taxon>Nematoda</taxon>
        <taxon>Chromadorea</taxon>
        <taxon>Rhabditida</taxon>
        <taxon>Rhabditina</taxon>
        <taxon>Rhabditomorpha</taxon>
        <taxon>Strongyloidea</taxon>
        <taxon>Ancylostomatidae</taxon>
        <taxon>Bunostominae</taxon>
        <taxon>Necator</taxon>
    </lineage>
</organism>
<feature type="transmembrane region" description="Helical" evidence="3">
    <location>
        <begin position="508"/>
        <end position="531"/>
    </location>
</feature>
<keyword evidence="3" id="KW-0472">Membrane</keyword>
<dbReference type="PROSITE" id="PS50297">
    <property type="entry name" value="ANK_REP_REGION"/>
    <property type="match status" value="1"/>
</dbReference>
<feature type="repeat" description="ANK" evidence="1">
    <location>
        <begin position="75"/>
        <end position="107"/>
    </location>
</feature>
<feature type="compositionally biased region" description="Basic and acidic residues" evidence="2">
    <location>
        <begin position="404"/>
        <end position="420"/>
    </location>
</feature>
<dbReference type="SUPFAM" id="SSF48403">
    <property type="entry name" value="Ankyrin repeat"/>
    <property type="match status" value="1"/>
</dbReference>
<dbReference type="PANTHER" id="PTHR24192">
    <property type="entry name" value="ANKYRIN REPEAT DOMAIN 40"/>
    <property type="match status" value="1"/>
</dbReference>
<feature type="region of interest" description="Disordered" evidence="2">
    <location>
        <begin position="285"/>
        <end position="498"/>
    </location>
</feature>
<evidence type="ECO:0000313" key="5">
    <source>
        <dbReference type="Proteomes" id="UP001303046"/>
    </source>
</evidence>
<evidence type="ECO:0008006" key="6">
    <source>
        <dbReference type="Google" id="ProtNLM"/>
    </source>
</evidence>
<feature type="compositionally biased region" description="Basic and acidic residues" evidence="2">
    <location>
        <begin position="303"/>
        <end position="316"/>
    </location>
</feature>
<keyword evidence="1" id="KW-0040">ANK repeat</keyword>
<dbReference type="Gene3D" id="1.25.40.20">
    <property type="entry name" value="Ankyrin repeat-containing domain"/>
    <property type="match status" value="1"/>
</dbReference>
<reference evidence="4 5" key="1">
    <citation type="submission" date="2023-08" db="EMBL/GenBank/DDBJ databases">
        <title>A Necator americanus chromosomal reference genome.</title>
        <authorList>
            <person name="Ilik V."/>
            <person name="Petrzelkova K.J."/>
            <person name="Pardy F."/>
            <person name="Fuh T."/>
            <person name="Niatou-Singa F.S."/>
            <person name="Gouil Q."/>
            <person name="Baker L."/>
            <person name="Ritchie M.E."/>
            <person name="Jex A.R."/>
            <person name="Gazzola D."/>
            <person name="Li H."/>
            <person name="Toshio Fujiwara R."/>
            <person name="Zhan B."/>
            <person name="Aroian R.V."/>
            <person name="Pafco B."/>
            <person name="Schwarz E.M."/>
        </authorList>
    </citation>
    <scope>NUCLEOTIDE SEQUENCE [LARGE SCALE GENOMIC DNA]</scope>
    <source>
        <strain evidence="4 5">Aroian</strain>
        <tissue evidence="4">Whole animal</tissue>
    </source>
</reference>
<feature type="transmembrane region" description="Helical" evidence="3">
    <location>
        <begin position="7"/>
        <end position="24"/>
    </location>
</feature>
<evidence type="ECO:0000256" key="3">
    <source>
        <dbReference type="SAM" id="Phobius"/>
    </source>
</evidence>
<dbReference type="PROSITE" id="PS50088">
    <property type="entry name" value="ANK_REPEAT"/>
    <property type="match status" value="1"/>
</dbReference>
<keyword evidence="5" id="KW-1185">Reference proteome</keyword>
<dbReference type="InterPro" id="IPR002110">
    <property type="entry name" value="Ankyrin_rpt"/>
</dbReference>
<protein>
    <recommendedName>
        <fullName evidence="6">Ankyrin repeat protein</fullName>
    </recommendedName>
</protein>
<evidence type="ECO:0000313" key="4">
    <source>
        <dbReference type="EMBL" id="KAK6759138.1"/>
    </source>
</evidence>
<gene>
    <name evidence="4" type="primary">Necator_chrV.g21179</name>
    <name evidence="4" type="ORF">RB195_016386</name>
</gene>
<feature type="compositionally biased region" description="Basic and acidic residues" evidence="2">
    <location>
        <begin position="446"/>
        <end position="495"/>
    </location>
</feature>
<comment type="caution">
    <text evidence="4">The sequence shown here is derived from an EMBL/GenBank/DDBJ whole genome shotgun (WGS) entry which is preliminary data.</text>
</comment>
<accession>A0ABR1E9I1</accession>
<dbReference type="InterPro" id="IPR039195">
    <property type="entry name" value="ANKRD40"/>
</dbReference>
<evidence type="ECO:0000256" key="1">
    <source>
        <dbReference type="PROSITE-ProRule" id="PRU00023"/>
    </source>
</evidence>
<evidence type="ECO:0000256" key="2">
    <source>
        <dbReference type="SAM" id="MobiDB-lite"/>
    </source>
</evidence>
<dbReference type="Proteomes" id="UP001303046">
    <property type="component" value="Unassembled WGS sequence"/>
</dbReference>
<proteinExistence type="predicted"/>
<dbReference type="EMBL" id="JAVFWL010000005">
    <property type="protein sequence ID" value="KAK6759138.1"/>
    <property type="molecule type" value="Genomic_DNA"/>
</dbReference>
<name>A0ABR1E9I1_NECAM</name>
<feature type="compositionally biased region" description="Polar residues" evidence="2">
    <location>
        <begin position="353"/>
        <end position="362"/>
    </location>
</feature>
<dbReference type="InterPro" id="IPR036770">
    <property type="entry name" value="Ankyrin_rpt-contain_sf"/>
</dbReference>
<keyword evidence="3" id="KW-0812">Transmembrane</keyword>